<dbReference type="Proteomes" id="UP001054892">
    <property type="component" value="Unassembled WGS sequence"/>
</dbReference>
<dbReference type="EMBL" id="AP023189">
    <property type="protein sequence ID" value="BCG27160.1"/>
    <property type="molecule type" value="Genomic_DNA"/>
</dbReference>
<reference evidence="1 3" key="1">
    <citation type="submission" date="2020-05" db="EMBL/GenBank/DDBJ databases">
        <title>Characterization of novel class B3 metallo-beta-lactamase from novel Pseudomonas species.</title>
        <authorList>
            <person name="Yamada K."/>
            <person name="Aoki K."/>
            <person name="Ishii Y."/>
        </authorList>
    </citation>
    <scope>NUCLEOTIDE SEQUENCE [LARGE SCALE GENOMIC DNA]</scope>
    <source>
        <strain evidence="1 3">TUM18999</strain>
        <strain evidence="2 4">TUM20286</strain>
    </source>
</reference>
<sequence length="105" mass="11730">MRPFLQMDMEERWAEAHPTPTLRTPCKPVGWVEHGETHAAGPTQKPYLYRLLMGFASLAERRPTHPAAPARSFASRARSYDLGEAQAALSLRGVMARRMPLSSTP</sequence>
<dbReference type="KEGG" id="ptw:TUM18999_53510"/>
<dbReference type="Proteomes" id="UP000509383">
    <property type="component" value="Chromosome"/>
</dbReference>
<evidence type="ECO:0000313" key="4">
    <source>
        <dbReference type="Proteomes" id="UP001054892"/>
    </source>
</evidence>
<protein>
    <submittedName>
        <fullName evidence="1">Uncharacterized protein</fullName>
    </submittedName>
</protein>
<keyword evidence="4" id="KW-1185">Reference proteome</keyword>
<gene>
    <name evidence="1" type="ORF">TUM18999_53510</name>
    <name evidence="2" type="ORF">TUM20286_43470</name>
</gene>
<dbReference type="EMBL" id="BQKM01000012">
    <property type="protein sequence ID" value="GJN54595.1"/>
    <property type="molecule type" value="Genomic_DNA"/>
</dbReference>
<evidence type="ECO:0000313" key="1">
    <source>
        <dbReference type="EMBL" id="BCG27160.1"/>
    </source>
</evidence>
<evidence type="ECO:0000313" key="3">
    <source>
        <dbReference type="Proteomes" id="UP000509383"/>
    </source>
</evidence>
<name>A0A6J4EC08_9PSED</name>
<accession>A0A6J4EC08</accession>
<dbReference type="AlphaFoldDB" id="A0A6J4EC08"/>
<proteinExistence type="predicted"/>
<organism evidence="1 3">
    <name type="scientific">Pseudomonas tohonis</name>
    <dbReference type="NCBI Taxonomy" id="2725477"/>
    <lineage>
        <taxon>Bacteria</taxon>
        <taxon>Pseudomonadati</taxon>
        <taxon>Pseudomonadota</taxon>
        <taxon>Gammaproteobacteria</taxon>
        <taxon>Pseudomonadales</taxon>
        <taxon>Pseudomonadaceae</taxon>
        <taxon>Pseudomonas</taxon>
    </lineage>
</organism>
<evidence type="ECO:0000313" key="2">
    <source>
        <dbReference type="EMBL" id="GJN54595.1"/>
    </source>
</evidence>